<dbReference type="AlphaFoldDB" id="A0A1H8MIM6"/>
<keyword evidence="1" id="KW-0472">Membrane</keyword>
<keyword evidence="1" id="KW-0812">Transmembrane</keyword>
<protein>
    <recommendedName>
        <fullName evidence="4">Transmembrane protein</fullName>
    </recommendedName>
</protein>
<dbReference type="EMBL" id="FOCO01000056">
    <property type="protein sequence ID" value="SEO17130.1"/>
    <property type="molecule type" value="Genomic_DNA"/>
</dbReference>
<feature type="transmembrane region" description="Helical" evidence="1">
    <location>
        <begin position="35"/>
        <end position="56"/>
    </location>
</feature>
<reference evidence="2 3" key="1">
    <citation type="submission" date="2016-10" db="EMBL/GenBank/DDBJ databases">
        <authorList>
            <person name="de Groot N.N."/>
        </authorList>
    </citation>
    <scope>NUCLEOTIDE SEQUENCE [LARGE SCALE GENOMIC DNA]</scope>
    <source>
        <strain evidence="2 3">CGMCC 1.10836</strain>
    </source>
</reference>
<evidence type="ECO:0008006" key="4">
    <source>
        <dbReference type="Google" id="ProtNLM"/>
    </source>
</evidence>
<evidence type="ECO:0000313" key="2">
    <source>
        <dbReference type="EMBL" id="SEO17130.1"/>
    </source>
</evidence>
<accession>A0A1H8MIM6</accession>
<name>A0A1H8MIM6_9RHOB</name>
<dbReference type="Proteomes" id="UP000183002">
    <property type="component" value="Unassembled WGS sequence"/>
</dbReference>
<sequence>MITAIKTIVVTAWNFAFDHNVSPLRHIPDVAVRHYILQVLGLMWAVSFSVALGSYTLLAASILGHAVLIAAAAVTAATFTVAAKRPKLFMRGAGRRRDGEHD</sequence>
<feature type="transmembrane region" description="Helical" evidence="1">
    <location>
        <begin position="62"/>
        <end position="83"/>
    </location>
</feature>
<dbReference type="RefSeq" id="WP_050521094.1">
    <property type="nucleotide sequence ID" value="NZ_FOCO01000056.1"/>
</dbReference>
<evidence type="ECO:0000256" key="1">
    <source>
        <dbReference type="SAM" id="Phobius"/>
    </source>
</evidence>
<gene>
    <name evidence="2" type="ORF">SAMN05216227_10562</name>
</gene>
<keyword evidence="3" id="KW-1185">Reference proteome</keyword>
<keyword evidence="1" id="KW-1133">Transmembrane helix</keyword>
<organism evidence="2 3">
    <name type="scientific">Pseudorhodobacter antarcticus</name>
    <dbReference type="NCBI Taxonomy" id="1077947"/>
    <lineage>
        <taxon>Bacteria</taxon>
        <taxon>Pseudomonadati</taxon>
        <taxon>Pseudomonadota</taxon>
        <taxon>Alphaproteobacteria</taxon>
        <taxon>Rhodobacterales</taxon>
        <taxon>Paracoccaceae</taxon>
        <taxon>Pseudorhodobacter</taxon>
    </lineage>
</organism>
<proteinExistence type="predicted"/>
<evidence type="ECO:0000313" key="3">
    <source>
        <dbReference type="Proteomes" id="UP000183002"/>
    </source>
</evidence>